<dbReference type="InterPro" id="IPR026464">
    <property type="entry name" value="NosD_copper_fam"/>
</dbReference>
<evidence type="ECO:0000256" key="3">
    <source>
        <dbReference type="ARBA" id="ARBA00022786"/>
    </source>
</evidence>
<keyword evidence="2" id="KW-0677">Repeat</keyword>
<proteinExistence type="predicted"/>
<dbReference type="InterPro" id="IPR051550">
    <property type="entry name" value="SCF-Subunits/Alg-Epimerases"/>
</dbReference>
<gene>
    <name evidence="5" type="ORF">S01H1_08990</name>
</gene>
<reference evidence="5" key="1">
    <citation type="journal article" date="2014" name="Front. Microbiol.">
        <title>High frequency of phylogenetically diverse reductive dehalogenase-homologous genes in deep subseafloor sedimentary metagenomes.</title>
        <authorList>
            <person name="Kawai M."/>
            <person name="Futagami T."/>
            <person name="Toyoda A."/>
            <person name="Takaki Y."/>
            <person name="Nishi S."/>
            <person name="Hori S."/>
            <person name="Arai W."/>
            <person name="Tsubouchi T."/>
            <person name="Morono Y."/>
            <person name="Uchiyama I."/>
            <person name="Ito T."/>
            <person name="Fujiyama A."/>
            <person name="Inagaki F."/>
            <person name="Takami H."/>
        </authorList>
    </citation>
    <scope>NUCLEOTIDE SEQUENCE</scope>
    <source>
        <strain evidence="5">Expedition CK06-06</strain>
    </source>
</reference>
<dbReference type="InterPro" id="IPR006633">
    <property type="entry name" value="Carb-bd_sugar_hydrolysis-dom"/>
</dbReference>
<accession>X0SXR2</accession>
<dbReference type="Pfam" id="PF05048">
    <property type="entry name" value="NosD"/>
    <property type="match status" value="1"/>
</dbReference>
<feature type="non-terminal residue" evidence="5">
    <location>
        <position position="337"/>
    </location>
</feature>
<dbReference type="NCBIfam" id="TIGR04247">
    <property type="entry name" value="NosD_copper_fam"/>
    <property type="match status" value="1"/>
</dbReference>
<dbReference type="PANTHER" id="PTHR22990:SF15">
    <property type="entry name" value="F-BOX ONLY PROTEIN 10"/>
    <property type="match status" value="1"/>
</dbReference>
<dbReference type="InterPro" id="IPR011050">
    <property type="entry name" value="Pectin_lyase_fold/virulence"/>
</dbReference>
<comment type="pathway">
    <text evidence="1">Protein modification; protein ubiquitination.</text>
</comment>
<sequence length="337" mass="36992">MKPIFWLLAVMSSVTAAAAVHEVPAGESIAAVLERAKPGDTVHLAGGTYRENIVVDVPVTLTSDSGATIRGGYEGNVVHITAPGTVLEGLHVTEAGPHLTKDMACILVEADDVTIRNCTVTESLHGIYVKGGNRVNILGNTIEGRLDLIEADRGNGIHLWNSSENRIIENEILNVRDGIYFSFADSTEIERNHIHHARYGLHYMYSNDNSFYDNLFENNVAGAALMYSEDIVFARNTFARCRGFRAYGLLLQSMSRVTAKANLILDNSRGIFMNNTDNSLIELNDVVNNDLAVQLNGGCDGNRFVRNNFINNLSDLLLDVSDLETQWADVDGGNYWS</sequence>
<comment type="caution">
    <text evidence="5">The sequence shown here is derived from an EMBL/GenBank/DDBJ whole genome shotgun (WGS) entry which is preliminary data.</text>
</comment>
<evidence type="ECO:0000259" key="4">
    <source>
        <dbReference type="SMART" id="SM00722"/>
    </source>
</evidence>
<dbReference type="InterPro" id="IPR007742">
    <property type="entry name" value="NosD_dom"/>
</dbReference>
<dbReference type="SMART" id="SM00722">
    <property type="entry name" value="CASH"/>
    <property type="match status" value="1"/>
</dbReference>
<name>X0SXR2_9ZZZZ</name>
<evidence type="ECO:0000313" key="5">
    <source>
        <dbReference type="EMBL" id="GAF80717.1"/>
    </source>
</evidence>
<protein>
    <recommendedName>
        <fullName evidence="4">Carbohydrate-binding/sugar hydrolysis domain-containing protein</fullName>
    </recommendedName>
</protein>
<dbReference type="EMBL" id="BARS01004601">
    <property type="protein sequence ID" value="GAF80717.1"/>
    <property type="molecule type" value="Genomic_DNA"/>
</dbReference>
<dbReference type="InterPro" id="IPR006626">
    <property type="entry name" value="PbH1"/>
</dbReference>
<keyword evidence="3" id="KW-0833">Ubl conjugation pathway</keyword>
<dbReference type="AlphaFoldDB" id="X0SXR2"/>
<evidence type="ECO:0000256" key="1">
    <source>
        <dbReference type="ARBA" id="ARBA00004906"/>
    </source>
</evidence>
<evidence type="ECO:0000256" key="2">
    <source>
        <dbReference type="ARBA" id="ARBA00022737"/>
    </source>
</evidence>
<feature type="domain" description="Carbohydrate-binding/sugar hydrolysis" evidence="4">
    <location>
        <begin position="44"/>
        <end position="182"/>
    </location>
</feature>
<dbReference type="InterPro" id="IPR022441">
    <property type="entry name" value="Para_beta_helix_rpt-2"/>
</dbReference>
<dbReference type="InterPro" id="IPR012334">
    <property type="entry name" value="Pectin_lyas_fold"/>
</dbReference>
<dbReference type="SMART" id="SM00710">
    <property type="entry name" value="PbH1"/>
    <property type="match status" value="8"/>
</dbReference>
<dbReference type="NCBIfam" id="TIGR03804">
    <property type="entry name" value="para_beta_helix"/>
    <property type="match status" value="3"/>
</dbReference>
<dbReference type="Gene3D" id="2.160.20.10">
    <property type="entry name" value="Single-stranded right-handed beta-helix, Pectin lyase-like"/>
    <property type="match status" value="1"/>
</dbReference>
<dbReference type="PANTHER" id="PTHR22990">
    <property type="entry name" value="F-BOX ONLY PROTEIN"/>
    <property type="match status" value="1"/>
</dbReference>
<organism evidence="5">
    <name type="scientific">marine sediment metagenome</name>
    <dbReference type="NCBI Taxonomy" id="412755"/>
    <lineage>
        <taxon>unclassified sequences</taxon>
        <taxon>metagenomes</taxon>
        <taxon>ecological metagenomes</taxon>
    </lineage>
</organism>
<dbReference type="SUPFAM" id="SSF51126">
    <property type="entry name" value="Pectin lyase-like"/>
    <property type="match status" value="1"/>
</dbReference>